<dbReference type="RefSeq" id="WP_304122755.1">
    <property type="nucleotide sequence ID" value="NZ_DYZA01000173.1"/>
</dbReference>
<dbReference type="EMBL" id="DYZA01000173">
    <property type="protein sequence ID" value="HJD97708.1"/>
    <property type="molecule type" value="Genomic_DNA"/>
</dbReference>
<feature type="signal peptide" evidence="1">
    <location>
        <begin position="1"/>
        <end position="22"/>
    </location>
</feature>
<sequence length="200" mass="22413">MKTALPALVLAALLFCPGHAPAADDETLWQLLYEAFGNEERVCAVLERIDHELSLRPEDEGLLNMRISAYGSLHDPYSAKPDVYALARLHPDSPVHQLQKCMVDEATGMEMEACRSCYLNVAALCERTGRTDGDDAGEYLMALLLAESPKAREVKQRFLARLTDSPTDQLLREVMTHFSRDMAVGRVERRFVQHPCPAKK</sequence>
<dbReference type="AlphaFoldDB" id="A0A921AXR0"/>
<name>A0A921AXR0_9BACT</name>
<proteinExistence type="predicted"/>
<feature type="chain" id="PRO_5036988598" description="DUF4476 domain-containing protein" evidence="1">
    <location>
        <begin position="23"/>
        <end position="200"/>
    </location>
</feature>
<accession>A0A921AXR0</accession>
<evidence type="ECO:0000313" key="2">
    <source>
        <dbReference type="EMBL" id="HJD97708.1"/>
    </source>
</evidence>
<dbReference type="Proteomes" id="UP000698963">
    <property type="component" value="Unassembled WGS sequence"/>
</dbReference>
<organism evidence="2 3">
    <name type="scientific">Mailhella massiliensis</name>
    <dbReference type="NCBI Taxonomy" id="1903261"/>
    <lineage>
        <taxon>Bacteria</taxon>
        <taxon>Pseudomonadati</taxon>
        <taxon>Thermodesulfobacteriota</taxon>
        <taxon>Desulfovibrionia</taxon>
        <taxon>Desulfovibrionales</taxon>
        <taxon>Desulfovibrionaceae</taxon>
        <taxon>Mailhella</taxon>
    </lineage>
</organism>
<evidence type="ECO:0008006" key="4">
    <source>
        <dbReference type="Google" id="ProtNLM"/>
    </source>
</evidence>
<protein>
    <recommendedName>
        <fullName evidence="4">DUF4476 domain-containing protein</fullName>
    </recommendedName>
</protein>
<comment type="caution">
    <text evidence="2">The sequence shown here is derived from an EMBL/GenBank/DDBJ whole genome shotgun (WGS) entry which is preliminary data.</text>
</comment>
<gene>
    <name evidence="2" type="ORF">K8W16_08700</name>
</gene>
<evidence type="ECO:0000256" key="1">
    <source>
        <dbReference type="SAM" id="SignalP"/>
    </source>
</evidence>
<reference evidence="2" key="2">
    <citation type="submission" date="2021-09" db="EMBL/GenBank/DDBJ databases">
        <authorList>
            <person name="Gilroy R."/>
        </authorList>
    </citation>
    <scope>NUCLEOTIDE SEQUENCE</scope>
    <source>
        <strain evidence="2">ChiGjej2B2-19336</strain>
    </source>
</reference>
<evidence type="ECO:0000313" key="3">
    <source>
        <dbReference type="Proteomes" id="UP000698963"/>
    </source>
</evidence>
<reference evidence="2" key="1">
    <citation type="journal article" date="2021" name="PeerJ">
        <title>Extensive microbial diversity within the chicken gut microbiome revealed by metagenomics and culture.</title>
        <authorList>
            <person name="Gilroy R."/>
            <person name="Ravi A."/>
            <person name="Getino M."/>
            <person name="Pursley I."/>
            <person name="Horton D.L."/>
            <person name="Alikhan N.F."/>
            <person name="Baker D."/>
            <person name="Gharbi K."/>
            <person name="Hall N."/>
            <person name="Watson M."/>
            <person name="Adriaenssens E.M."/>
            <person name="Foster-Nyarko E."/>
            <person name="Jarju S."/>
            <person name="Secka A."/>
            <person name="Antonio M."/>
            <person name="Oren A."/>
            <person name="Chaudhuri R.R."/>
            <person name="La Ragione R."/>
            <person name="Hildebrand F."/>
            <person name="Pallen M.J."/>
        </authorList>
    </citation>
    <scope>NUCLEOTIDE SEQUENCE</scope>
    <source>
        <strain evidence="2">ChiGjej2B2-19336</strain>
    </source>
</reference>
<keyword evidence="1" id="KW-0732">Signal</keyword>